<protein>
    <submittedName>
        <fullName evidence="1">Type II toxin-antitoxin system PemK/MazF family toxin</fullName>
    </submittedName>
</protein>
<dbReference type="SUPFAM" id="SSF50118">
    <property type="entry name" value="Cell growth inhibitor/plasmid maintenance toxic component"/>
    <property type="match status" value="1"/>
</dbReference>
<organism evidence="1 2">
    <name type="scientific">Rhodoblastus acidophilus</name>
    <name type="common">Rhodopseudomonas acidophila</name>
    <dbReference type="NCBI Taxonomy" id="1074"/>
    <lineage>
        <taxon>Bacteria</taxon>
        <taxon>Pseudomonadati</taxon>
        <taxon>Pseudomonadota</taxon>
        <taxon>Alphaproteobacteria</taxon>
        <taxon>Hyphomicrobiales</taxon>
        <taxon>Rhodoblastaceae</taxon>
        <taxon>Rhodoblastus</taxon>
    </lineage>
</organism>
<sequence length="120" mass="12772">MPSFEQGDVVRVPFPYTDRATRQFRPALVVSDGAIGEGGALLWVAMITSAENRRWAGDIAFGETFASSGLPAPSVVRPCKIATIDSRHAERLGKAPPAVAEAVMAALRRLIGDAKPEPLT</sequence>
<dbReference type="EMBL" id="WNKS01000002">
    <property type="protein sequence ID" value="MTV30098.1"/>
    <property type="molecule type" value="Genomic_DNA"/>
</dbReference>
<accession>A0A6N8DIL0</accession>
<dbReference type="RefSeq" id="WP_155444755.1">
    <property type="nucleotide sequence ID" value="NZ_JAOQNR010000002.1"/>
</dbReference>
<dbReference type="Proteomes" id="UP000439113">
    <property type="component" value="Unassembled WGS sequence"/>
</dbReference>
<dbReference type="GO" id="GO:0003677">
    <property type="term" value="F:DNA binding"/>
    <property type="evidence" value="ECO:0007669"/>
    <property type="project" value="InterPro"/>
</dbReference>
<evidence type="ECO:0000313" key="1">
    <source>
        <dbReference type="EMBL" id="MTV30098.1"/>
    </source>
</evidence>
<gene>
    <name evidence="1" type="ORF">GJ654_03715</name>
</gene>
<dbReference type="AlphaFoldDB" id="A0A6N8DIL0"/>
<comment type="caution">
    <text evidence="1">The sequence shown here is derived from an EMBL/GenBank/DDBJ whole genome shotgun (WGS) entry which is preliminary data.</text>
</comment>
<dbReference type="InterPro" id="IPR011067">
    <property type="entry name" value="Plasmid_toxin/cell-grow_inhib"/>
</dbReference>
<name>A0A6N8DIL0_RHOAC</name>
<proteinExistence type="predicted"/>
<evidence type="ECO:0000313" key="2">
    <source>
        <dbReference type="Proteomes" id="UP000439113"/>
    </source>
</evidence>
<dbReference type="Pfam" id="PF02452">
    <property type="entry name" value="PemK_toxin"/>
    <property type="match status" value="1"/>
</dbReference>
<dbReference type="Gene3D" id="2.30.30.110">
    <property type="match status" value="1"/>
</dbReference>
<reference evidence="1 2" key="1">
    <citation type="submission" date="2019-11" db="EMBL/GenBank/DDBJ databases">
        <title>Whole-genome sequence of a Rhodoblastus acidophilus DSM 142.</title>
        <authorList>
            <person name="Kyndt J.A."/>
            <person name="Meyer T.E."/>
        </authorList>
    </citation>
    <scope>NUCLEOTIDE SEQUENCE [LARGE SCALE GENOMIC DNA]</scope>
    <source>
        <strain evidence="1 2">DSM 142</strain>
    </source>
</reference>
<dbReference type="OrthoDB" id="9813449at2"/>
<dbReference type="InterPro" id="IPR003477">
    <property type="entry name" value="PemK-like"/>
</dbReference>